<dbReference type="EMBL" id="CP036278">
    <property type="protein sequence ID" value="QDU55235.1"/>
    <property type="molecule type" value="Genomic_DNA"/>
</dbReference>
<keyword evidence="3" id="KW-1185">Reference proteome</keyword>
<feature type="region of interest" description="Disordered" evidence="1">
    <location>
        <begin position="1"/>
        <end position="26"/>
    </location>
</feature>
<feature type="region of interest" description="Disordered" evidence="1">
    <location>
        <begin position="85"/>
        <end position="115"/>
    </location>
</feature>
<dbReference type="Proteomes" id="UP000315750">
    <property type="component" value="Chromosome"/>
</dbReference>
<dbReference type="AlphaFoldDB" id="A0A518AKI0"/>
<evidence type="ECO:0000313" key="2">
    <source>
        <dbReference type="EMBL" id="QDU55235.1"/>
    </source>
</evidence>
<dbReference type="KEGG" id="amuc:Pan181_14210"/>
<gene>
    <name evidence="2" type="ORF">Pan181_14210</name>
</gene>
<organism evidence="2 3">
    <name type="scientific">Aeoliella mucimassa</name>
    <dbReference type="NCBI Taxonomy" id="2527972"/>
    <lineage>
        <taxon>Bacteria</taxon>
        <taxon>Pseudomonadati</taxon>
        <taxon>Planctomycetota</taxon>
        <taxon>Planctomycetia</taxon>
        <taxon>Pirellulales</taxon>
        <taxon>Lacipirellulaceae</taxon>
        <taxon>Aeoliella</taxon>
    </lineage>
</organism>
<sequence>MVANSQRKVERIKTPNSPPACPIPGRRVGLSEPGRWEVENSHYFFNSGTQKPHERGFLAVAHINKQTIEDTHSLTAHRAGKRFKSPRRGYHMPAHRIAPGSGTDAGPSPTTSSRRRVTEVYRRRGYLLLSLQAAWSSSQACRNSVGSFPLHSLSPPASRLLFGELICYRGF</sequence>
<evidence type="ECO:0000313" key="3">
    <source>
        <dbReference type="Proteomes" id="UP000315750"/>
    </source>
</evidence>
<name>A0A518AKI0_9BACT</name>
<feature type="compositionally biased region" description="Basic residues" evidence="1">
    <location>
        <begin position="85"/>
        <end position="94"/>
    </location>
</feature>
<reference evidence="2 3" key="1">
    <citation type="submission" date="2019-02" db="EMBL/GenBank/DDBJ databases">
        <title>Deep-cultivation of Planctomycetes and their phenomic and genomic characterization uncovers novel biology.</title>
        <authorList>
            <person name="Wiegand S."/>
            <person name="Jogler M."/>
            <person name="Boedeker C."/>
            <person name="Pinto D."/>
            <person name="Vollmers J."/>
            <person name="Rivas-Marin E."/>
            <person name="Kohn T."/>
            <person name="Peeters S.H."/>
            <person name="Heuer A."/>
            <person name="Rast P."/>
            <person name="Oberbeckmann S."/>
            <person name="Bunk B."/>
            <person name="Jeske O."/>
            <person name="Meyerdierks A."/>
            <person name="Storesund J.E."/>
            <person name="Kallscheuer N."/>
            <person name="Luecker S."/>
            <person name="Lage O.M."/>
            <person name="Pohl T."/>
            <person name="Merkel B.J."/>
            <person name="Hornburger P."/>
            <person name="Mueller R.-W."/>
            <person name="Bruemmer F."/>
            <person name="Labrenz M."/>
            <person name="Spormann A.M."/>
            <person name="Op den Camp H."/>
            <person name="Overmann J."/>
            <person name="Amann R."/>
            <person name="Jetten M.S.M."/>
            <person name="Mascher T."/>
            <person name="Medema M.H."/>
            <person name="Devos D.P."/>
            <person name="Kaster A.-K."/>
            <person name="Ovreas L."/>
            <person name="Rohde M."/>
            <person name="Galperin M.Y."/>
            <person name="Jogler C."/>
        </authorList>
    </citation>
    <scope>NUCLEOTIDE SEQUENCE [LARGE SCALE GENOMIC DNA]</scope>
    <source>
        <strain evidence="2 3">Pan181</strain>
    </source>
</reference>
<protein>
    <submittedName>
        <fullName evidence="2">Uncharacterized protein</fullName>
    </submittedName>
</protein>
<evidence type="ECO:0000256" key="1">
    <source>
        <dbReference type="SAM" id="MobiDB-lite"/>
    </source>
</evidence>
<accession>A0A518AKI0</accession>
<proteinExistence type="predicted"/>